<protein>
    <submittedName>
        <fullName evidence="1">Uncharacterized protein</fullName>
    </submittedName>
</protein>
<evidence type="ECO:0000313" key="2">
    <source>
        <dbReference type="Proteomes" id="UP001310022"/>
    </source>
</evidence>
<gene>
    <name evidence="1" type="ORF">PEDI_35220</name>
</gene>
<organism evidence="1 2">
    <name type="scientific">Persicobacter diffluens</name>
    <dbReference type="NCBI Taxonomy" id="981"/>
    <lineage>
        <taxon>Bacteria</taxon>
        <taxon>Pseudomonadati</taxon>
        <taxon>Bacteroidota</taxon>
        <taxon>Cytophagia</taxon>
        <taxon>Cytophagales</taxon>
        <taxon>Persicobacteraceae</taxon>
        <taxon>Persicobacter</taxon>
    </lineage>
</organism>
<name>A0AAN4W1V0_9BACT</name>
<evidence type="ECO:0000313" key="1">
    <source>
        <dbReference type="EMBL" id="GJM62970.1"/>
    </source>
</evidence>
<dbReference type="Proteomes" id="UP001310022">
    <property type="component" value="Unassembled WGS sequence"/>
</dbReference>
<keyword evidence="2" id="KW-1185">Reference proteome</keyword>
<reference evidence="1 2" key="1">
    <citation type="submission" date="2021-12" db="EMBL/GenBank/DDBJ databases">
        <title>Genome sequencing of bacteria with rrn-lacking chromosome and rrn-plasmid.</title>
        <authorList>
            <person name="Anda M."/>
            <person name="Iwasaki W."/>
        </authorList>
    </citation>
    <scope>NUCLEOTIDE SEQUENCE [LARGE SCALE GENOMIC DNA]</scope>
    <source>
        <strain evidence="1 2">NBRC 15940</strain>
    </source>
</reference>
<comment type="caution">
    <text evidence="1">The sequence shown here is derived from an EMBL/GenBank/DDBJ whole genome shotgun (WGS) entry which is preliminary data.</text>
</comment>
<sequence>MISCTPPTKHSNNRIIKDLYPVFKKYNLPLKGWKINTRLANHPYNPDFQNYEWMELESVCGDTTFGLLLISIPEKSIFLVEEYGKVVSNENTYFRLHCDENQDTLECKYIKQGKKVINYVREDE</sequence>
<proteinExistence type="predicted"/>
<accession>A0AAN4W1V0</accession>
<dbReference type="AlphaFoldDB" id="A0AAN4W1V0"/>
<dbReference type="EMBL" id="BQKE01000002">
    <property type="protein sequence ID" value="GJM62970.1"/>
    <property type="molecule type" value="Genomic_DNA"/>
</dbReference>